<feature type="compositionally biased region" description="Basic and acidic residues" evidence="1">
    <location>
        <begin position="1"/>
        <end position="27"/>
    </location>
</feature>
<dbReference type="AlphaFoldDB" id="A0A1G7G9D9"/>
<reference evidence="2 3" key="1">
    <citation type="submission" date="2016-10" db="EMBL/GenBank/DDBJ databases">
        <authorList>
            <person name="de Groot N.N."/>
        </authorList>
    </citation>
    <scope>NUCLEOTIDE SEQUENCE [LARGE SCALE GENOMIC DNA]</scope>
    <source>
        <strain evidence="2 3">CGMCC 4.3143</strain>
    </source>
</reference>
<dbReference type="OrthoDB" id="9995015at2"/>
<dbReference type="Proteomes" id="UP000198967">
    <property type="component" value="Unassembled WGS sequence"/>
</dbReference>
<dbReference type="RefSeq" id="WP_093076769.1">
    <property type="nucleotide sequence ID" value="NZ_FNBE01000002.1"/>
</dbReference>
<feature type="region of interest" description="Disordered" evidence="1">
    <location>
        <begin position="1"/>
        <end position="62"/>
    </location>
</feature>
<organism evidence="2 3">
    <name type="scientific">Pseudonocardia oroxyli</name>
    <dbReference type="NCBI Taxonomy" id="366584"/>
    <lineage>
        <taxon>Bacteria</taxon>
        <taxon>Bacillati</taxon>
        <taxon>Actinomycetota</taxon>
        <taxon>Actinomycetes</taxon>
        <taxon>Pseudonocardiales</taxon>
        <taxon>Pseudonocardiaceae</taxon>
        <taxon>Pseudonocardia</taxon>
    </lineage>
</organism>
<evidence type="ECO:0000313" key="2">
    <source>
        <dbReference type="EMBL" id="SDE84742.1"/>
    </source>
</evidence>
<proteinExistence type="predicted"/>
<protein>
    <submittedName>
        <fullName evidence="2">Uncharacterized protein</fullName>
    </submittedName>
</protein>
<name>A0A1G7G9D9_PSEOR</name>
<keyword evidence="3" id="KW-1185">Reference proteome</keyword>
<accession>A0A1G7G9D9</accession>
<dbReference type="STRING" id="366584.SAMN05216377_102265"/>
<evidence type="ECO:0000256" key="1">
    <source>
        <dbReference type="SAM" id="MobiDB-lite"/>
    </source>
</evidence>
<dbReference type="EMBL" id="FNBE01000002">
    <property type="protein sequence ID" value="SDE84742.1"/>
    <property type="molecule type" value="Genomic_DNA"/>
</dbReference>
<evidence type="ECO:0000313" key="3">
    <source>
        <dbReference type="Proteomes" id="UP000198967"/>
    </source>
</evidence>
<gene>
    <name evidence="2" type="ORF">SAMN05216377_102265</name>
</gene>
<sequence>MTRDGENRDENRDDETPRPEAAPRESIPDDQADGVEPMAEVPGGPQVDVPAARGHLPDDEVR</sequence>